<feature type="transmembrane region" description="Helical" evidence="1">
    <location>
        <begin position="197"/>
        <end position="218"/>
    </location>
</feature>
<dbReference type="Proteomes" id="UP001500359">
    <property type="component" value="Unassembled WGS sequence"/>
</dbReference>
<dbReference type="Pfam" id="PF13386">
    <property type="entry name" value="DsbD_2"/>
    <property type="match status" value="1"/>
</dbReference>
<gene>
    <name evidence="3" type="ORF">GCM10009114_01380</name>
</gene>
<organism evidence="3 4">
    <name type="scientific">Aliiglaciecola litoralis</name>
    <dbReference type="NCBI Taxonomy" id="582857"/>
    <lineage>
        <taxon>Bacteria</taxon>
        <taxon>Pseudomonadati</taxon>
        <taxon>Pseudomonadota</taxon>
        <taxon>Gammaproteobacteria</taxon>
        <taxon>Alteromonadales</taxon>
        <taxon>Alteromonadaceae</taxon>
        <taxon>Aliiglaciecola</taxon>
    </lineage>
</organism>
<dbReference type="InterPro" id="IPR039447">
    <property type="entry name" value="UreH-like_TM_dom"/>
</dbReference>
<keyword evidence="4" id="KW-1185">Reference proteome</keyword>
<keyword evidence="1" id="KW-0472">Membrane</keyword>
<keyword evidence="1" id="KW-1133">Transmembrane helix</keyword>
<feature type="transmembrane region" description="Helical" evidence="1">
    <location>
        <begin position="124"/>
        <end position="143"/>
    </location>
</feature>
<evidence type="ECO:0000313" key="4">
    <source>
        <dbReference type="Proteomes" id="UP001500359"/>
    </source>
</evidence>
<dbReference type="PANTHER" id="PTHR42208:SF1">
    <property type="entry name" value="HEAVY METAL TRANSPORTER"/>
    <property type="match status" value="1"/>
</dbReference>
<feature type="transmembrane region" description="Helical" evidence="1">
    <location>
        <begin position="83"/>
        <end position="103"/>
    </location>
</feature>
<proteinExistence type="predicted"/>
<sequence length="221" mass="24386">MTDISWYSAILIGLAGSVHCAGMCGGIVTSFTFMLPKAQSPLPYMLAYNGGRILSYAIAGGIAGYLGSMVSSRSWINPQFLPLLGGVFMILLGLYIGQWLNWLTRIEKLGGYFWRLIQPASKRFIPFKHPIYALPYGMIWGWLPCGLVYSTLTWSVASGSAKIGFLTMLLFGLGTLPIMLAMGASAKTIRHYLANRFVRQSVATILTIFGLLLTYRAIHNW</sequence>
<protein>
    <submittedName>
        <fullName evidence="3">Sulfite exporter TauE/SafE family protein</fullName>
    </submittedName>
</protein>
<feature type="transmembrane region" description="Helical" evidence="1">
    <location>
        <begin position="53"/>
        <end position="71"/>
    </location>
</feature>
<keyword evidence="1" id="KW-0812">Transmembrane</keyword>
<reference evidence="4" key="1">
    <citation type="journal article" date="2019" name="Int. J. Syst. Evol. Microbiol.">
        <title>The Global Catalogue of Microorganisms (GCM) 10K type strain sequencing project: providing services to taxonomists for standard genome sequencing and annotation.</title>
        <authorList>
            <consortium name="The Broad Institute Genomics Platform"/>
            <consortium name="The Broad Institute Genome Sequencing Center for Infectious Disease"/>
            <person name="Wu L."/>
            <person name="Ma J."/>
        </authorList>
    </citation>
    <scope>NUCLEOTIDE SEQUENCE [LARGE SCALE GENOMIC DNA]</scope>
    <source>
        <strain evidence="4">JCM 15896</strain>
    </source>
</reference>
<comment type="caution">
    <text evidence="3">The sequence shown here is derived from an EMBL/GenBank/DDBJ whole genome shotgun (WGS) entry which is preliminary data.</text>
</comment>
<dbReference type="EMBL" id="BAAAFD010000001">
    <property type="protein sequence ID" value="GAA0852158.1"/>
    <property type="molecule type" value="Genomic_DNA"/>
</dbReference>
<evidence type="ECO:0000259" key="2">
    <source>
        <dbReference type="Pfam" id="PF13386"/>
    </source>
</evidence>
<dbReference type="RefSeq" id="WP_343855643.1">
    <property type="nucleotide sequence ID" value="NZ_BAAAFD010000001.1"/>
</dbReference>
<feature type="domain" description="Urease accessory protein UreH-like transmembrane" evidence="2">
    <location>
        <begin position="9"/>
        <end position="211"/>
    </location>
</feature>
<dbReference type="PANTHER" id="PTHR42208">
    <property type="entry name" value="HEAVY METAL TRANSPORTER-RELATED"/>
    <property type="match status" value="1"/>
</dbReference>
<feature type="transmembrane region" description="Helical" evidence="1">
    <location>
        <begin position="163"/>
        <end position="185"/>
    </location>
</feature>
<evidence type="ECO:0000313" key="3">
    <source>
        <dbReference type="EMBL" id="GAA0852158.1"/>
    </source>
</evidence>
<feature type="transmembrane region" description="Helical" evidence="1">
    <location>
        <begin position="6"/>
        <end position="33"/>
    </location>
</feature>
<name>A0ABP3WMU5_9ALTE</name>
<accession>A0ABP3WMU5</accession>
<evidence type="ECO:0000256" key="1">
    <source>
        <dbReference type="SAM" id="Phobius"/>
    </source>
</evidence>